<dbReference type="GO" id="GO:0031297">
    <property type="term" value="P:replication fork processing"/>
    <property type="evidence" value="ECO:0007669"/>
    <property type="project" value="InterPro"/>
</dbReference>
<dbReference type="InParanoid" id="H2ANZ8"/>
<feature type="compositionally biased region" description="Polar residues" evidence="1">
    <location>
        <begin position="189"/>
        <end position="200"/>
    </location>
</feature>
<dbReference type="InterPro" id="IPR019021">
    <property type="entry name" value="Mms22"/>
</dbReference>
<dbReference type="FunCoup" id="H2ANZ8">
    <property type="interactions" value="585"/>
</dbReference>
<dbReference type="GO" id="GO:0035361">
    <property type="term" value="C:Cul8-RING ubiquitin ligase complex"/>
    <property type="evidence" value="ECO:0007669"/>
    <property type="project" value="TreeGrafter"/>
</dbReference>
<feature type="compositionally biased region" description="Basic residues" evidence="1">
    <location>
        <begin position="410"/>
        <end position="421"/>
    </location>
</feature>
<evidence type="ECO:0000256" key="1">
    <source>
        <dbReference type="SAM" id="MobiDB-lite"/>
    </source>
</evidence>
<accession>H2ANZ8</accession>
<keyword evidence="3" id="KW-1185">Reference proteome</keyword>
<evidence type="ECO:0000313" key="3">
    <source>
        <dbReference type="Proteomes" id="UP000005220"/>
    </source>
</evidence>
<gene>
    <name evidence="2" type="primary">KAFR0A06630</name>
    <name evidence="2" type="ORF">KAFR_0A06630</name>
</gene>
<feature type="region of interest" description="Disordered" evidence="1">
    <location>
        <begin position="152"/>
        <end position="203"/>
    </location>
</feature>
<dbReference type="HOGENOM" id="CLU_251473_0_0_1"/>
<sequence length="1442" mass="166408">MSITEFSDVVISDSEDDGAQSTNILFNITEDLDVDTSSVENGDTDATEEANVTQTSHTVNDGNVPLMKANYEAGELPTYAGSRWSLRKRKAIQKMPYSLERIKHRQLLEGFDVSSFDFVSNQVNLPDRIYTAANDAAPVTEATLNGDLQWETADEQSSSSFEEGQKLHDTETLPEYRRSSSIRQHEVTEQASGESDQNLTSEDEVELNEVVFRGRKINVKTGYRGILPKMAWKRELKRGKSKNSGQSLRNHEVTGKKGIAVRKTVKTVLTNQDDDLMNDIVADGNYNSSIEYDPADFYLKRDQKDYLHDNDTINEVNRYYQDKYNDKYLLLDSSDEEVLEVQPVIATNKGSVNDEAGLSLMHSRTKNALSDLVEIMSDDNLLEAPESDRQTYLIESGEYNRGEIDPGLAHRKTRNKRRHNNGRTSTIDNYFHTKDRPIRLTKISIRNTSNKPRITRYTPQTVHRKASRTSEGEINSRKGQSLGLNFSKKSSDENTKKIKSKRRSDMTIKNPIFTTVVEALGDKIITMHQKASKVSSEFDHIPEDKITYVDYKLPALEAFYSNNAIDPPNLSRILISGKSYTLSRFNSLETINTINQIYDAIIEVGASEKELIDSCKTMSTFILHLNLPTLYEATAEFHKKFYIKVNKMRKKTKSIFFYELSSCQWLLLQISKFTNISNSKKLHIETEILHNIVHFFKALSRFDEDALQKDDECFFESYNILATVVDILGKKDDLWDLLEEQKFSPQLSFIICNIFPTKQERWGILEVKEKYTDFVQSFRFTKYCISSCHWPITDDILLLYDRIFKKRRFNDFPEEHVFSKRNYVVSSLEASIPNGTMFNKYLTLLTVSNISQSMLERLIPISDISKEDTAPTLINRMNLILILASRSNTNLEKRFEKIANELLTVSYAKSHELKNQKRLYEAFLNGIIFLLENNSSKNLPLRVRYLSLIYKNFIHNKPEIELVWSDFLKKLSGSLLLAKKHRVNILRDLYPNLVLMVQRDTVDKDAFMLMGMYIKYLDAFKAAWIQNSLLPLIKNKANTSIDWVHYYCIIGKCLVMKDATTWWSFYTYNGLEDNLSIKIFFNYKVVLLCDGYSFDLIKKSVFSFISSLYFQESSTNYMKLLQASLKRENGNVEGSISCENKLGSLFFLKLLFSCFHKLKYFDVMIQFVDNIQACYESEKLNQEFVEETIQYLNSRYVDQLKDCYSFSLLTRKFGISDIEREKSIFRDRIEVMKDNGVRVLYIFQNLNAVCSNEEQLQSYHLKVTSLFYGSNFKNPMSLFSDIIKGMIGVTNPSFRKYTEAYLAYFLILINNYISAEFSLLTPRDFLTICRLHKILCQNLSSDSTIQGGNYILKKACLTFQLQALRISNGFWEHEKLLKLTRDYCLFTKKSTNVPLPELSAQIEQIWTKNGCAGVDNLTKLYSYDDLTVAKLTEKLSAYTGLT</sequence>
<dbReference type="GO" id="GO:0000724">
    <property type="term" value="P:double-strand break repair via homologous recombination"/>
    <property type="evidence" value="ECO:0007669"/>
    <property type="project" value="TreeGrafter"/>
</dbReference>
<dbReference type="eggNOG" id="ENOG502R0S3">
    <property type="taxonomic scope" value="Eukaryota"/>
</dbReference>
<feature type="compositionally biased region" description="Polar residues" evidence="1">
    <location>
        <begin position="477"/>
        <end position="488"/>
    </location>
</feature>
<dbReference type="PANTHER" id="PTHR28122">
    <property type="entry name" value="E3 UBIQUITIN-PROTEIN LIGASE SUBSTRATE RECEPTOR MMS22"/>
    <property type="match status" value="1"/>
</dbReference>
<dbReference type="RefSeq" id="XP_003955233.1">
    <property type="nucleotide sequence ID" value="XM_003955184.1"/>
</dbReference>
<dbReference type="Proteomes" id="UP000005220">
    <property type="component" value="Chromosome 1"/>
</dbReference>
<dbReference type="Pfam" id="PF09462">
    <property type="entry name" value="Mus7"/>
    <property type="match status" value="1"/>
</dbReference>
<feature type="region of interest" description="Disordered" evidence="1">
    <location>
        <begin position="410"/>
        <end position="429"/>
    </location>
</feature>
<reference evidence="2 3" key="1">
    <citation type="journal article" date="2011" name="Proc. Natl. Acad. Sci. U.S.A.">
        <title>Evolutionary erosion of yeast sex chromosomes by mating-type switching accidents.</title>
        <authorList>
            <person name="Gordon J.L."/>
            <person name="Armisen D."/>
            <person name="Proux-Wera E."/>
            <person name="Oheigeartaigh S.S."/>
            <person name="Byrne K.P."/>
            <person name="Wolfe K.H."/>
        </authorList>
    </citation>
    <scope>NUCLEOTIDE SEQUENCE [LARGE SCALE GENOMIC DNA]</scope>
    <source>
        <strain evidence="3">ATCC 22294 / BCRC 22015 / CBS 2517 / CECT 1963 / NBRC 1671 / NRRL Y-8276</strain>
    </source>
</reference>
<dbReference type="OrthoDB" id="4068315at2759"/>
<feature type="compositionally biased region" description="Basic and acidic residues" evidence="1">
    <location>
        <begin position="163"/>
        <end position="188"/>
    </location>
</feature>
<dbReference type="EMBL" id="HE650821">
    <property type="protein sequence ID" value="CCF56098.1"/>
    <property type="molecule type" value="Genomic_DNA"/>
</dbReference>
<organism evidence="2 3">
    <name type="scientific">Kazachstania africana (strain ATCC 22294 / BCRC 22015 / CBS 2517 / CECT 1963 / NBRC 1671 / NRRL Y-8276)</name>
    <name type="common">Yeast</name>
    <name type="synonym">Kluyveromyces africanus</name>
    <dbReference type="NCBI Taxonomy" id="1071382"/>
    <lineage>
        <taxon>Eukaryota</taxon>
        <taxon>Fungi</taxon>
        <taxon>Dikarya</taxon>
        <taxon>Ascomycota</taxon>
        <taxon>Saccharomycotina</taxon>
        <taxon>Saccharomycetes</taxon>
        <taxon>Saccharomycetales</taxon>
        <taxon>Saccharomycetaceae</taxon>
        <taxon>Kazachstania</taxon>
    </lineage>
</organism>
<dbReference type="GeneID" id="13886514"/>
<proteinExistence type="predicted"/>
<dbReference type="PANTHER" id="PTHR28122:SF1">
    <property type="entry name" value="E3 UBIQUITIN-PROTEIN LIGASE SUBSTRATE RECEPTOR MMS22"/>
    <property type="match status" value="1"/>
</dbReference>
<dbReference type="GO" id="GO:0005634">
    <property type="term" value="C:nucleus"/>
    <property type="evidence" value="ECO:0007669"/>
    <property type="project" value="InterPro"/>
</dbReference>
<dbReference type="KEGG" id="kaf:KAFR_0A06630"/>
<dbReference type="STRING" id="1071382.H2ANZ8"/>
<feature type="region of interest" description="Disordered" evidence="1">
    <location>
        <begin position="459"/>
        <end position="503"/>
    </location>
</feature>
<evidence type="ECO:0000313" key="2">
    <source>
        <dbReference type="EMBL" id="CCF56098.1"/>
    </source>
</evidence>
<name>H2ANZ8_KAZAF</name>
<protein>
    <submittedName>
        <fullName evidence="2">Uncharacterized protein</fullName>
    </submittedName>
</protein>